<protein>
    <submittedName>
        <fullName evidence="1">Uncharacterized protein</fullName>
    </submittedName>
</protein>
<sequence>MEEINTIIDQSTPTSIANAGLWGHTIQYLRAPDGPKERERFNQFTHLFLNTDATTRLENMKKLHPSETDSSGVDTGHLRLWLKIVAQIMGWKDPEEIKMLLGVKAAARGELERQGKRDIDHEKANLLMDELDLEFRPTLGREGGGRGSTSS</sequence>
<name>A0AAN8I5Z0_9EURO</name>
<evidence type="ECO:0000313" key="2">
    <source>
        <dbReference type="Proteomes" id="UP001316803"/>
    </source>
</evidence>
<comment type="caution">
    <text evidence="1">The sequence shown here is derived from an EMBL/GenBank/DDBJ whole genome shotgun (WGS) entry which is preliminary data.</text>
</comment>
<dbReference type="EMBL" id="JAKLMC020000005">
    <property type="protein sequence ID" value="KAK5956267.1"/>
    <property type="molecule type" value="Genomic_DNA"/>
</dbReference>
<dbReference type="AlphaFoldDB" id="A0AAN8I5Z0"/>
<keyword evidence="2" id="KW-1185">Reference proteome</keyword>
<organism evidence="1 2">
    <name type="scientific">Knufia fluminis</name>
    <dbReference type="NCBI Taxonomy" id="191047"/>
    <lineage>
        <taxon>Eukaryota</taxon>
        <taxon>Fungi</taxon>
        <taxon>Dikarya</taxon>
        <taxon>Ascomycota</taxon>
        <taxon>Pezizomycotina</taxon>
        <taxon>Eurotiomycetes</taxon>
        <taxon>Chaetothyriomycetidae</taxon>
        <taxon>Chaetothyriales</taxon>
        <taxon>Trichomeriaceae</taxon>
        <taxon>Knufia</taxon>
    </lineage>
</organism>
<evidence type="ECO:0000313" key="1">
    <source>
        <dbReference type="EMBL" id="KAK5956267.1"/>
    </source>
</evidence>
<dbReference type="Proteomes" id="UP001316803">
    <property type="component" value="Unassembled WGS sequence"/>
</dbReference>
<gene>
    <name evidence="1" type="ORF">OHC33_002843</name>
</gene>
<reference evidence="1 2" key="1">
    <citation type="submission" date="2022-12" db="EMBL/GenBank/DDBJ databases">
        <title>Genomic features and morphological characterization of a novel Knufia sp. strain isolated from spacecraft assembly facility.</title>
        <authorList>
            <person name="Teixeira M."/>
            <person name="Chander A.M."/>
            <person name="Stajich J.E."/>
            <person name="Venkateswaran K."/>
        </authorList>
    </citation>
    <scope>NUCLEOTIDE SEQUENCE [LARGE SCALE GENOMIC DNA]</scope>
    <source>
        <strain evidence="1 2">FJI-L2-BK-P2</strain>
    </source>
</reference>
<proteinExistence type="predicted"/>
<accession>A0AAN8I5Z0</accession>